<organism evidence="1 2">
    <name type="scientific">candidate division WS5 bacterium</name>
    <dbReference type="NCBI Taxonomy" id="2093353"/>
    <lineage>
        <taxon>Bacteria</taxon>
        <taxon>candidate division WS5</taxon>
    </lineage>
</organism>
<sequence>MQVRIETYERCTTTTHQGATGGATFVEGPSTLFMKMFCSPDGKIRSIGVVGDRKIMVETDEDWNYIIYPRTGCIGRTKNGGEVAEEYLSRAGWQKWPKDTPDTHPPNAVSIFG</sequence>
<name>A0A419DA41_9BACT</name>
<accession>A0A419DA41</accession>
<evidence type="ECO:0000313" key="1">
    <source>
        <dbReference type="EMBL" id="RJO59976.1"/>
    </source>
</evidence>
<protein>
    <submittedName>
        <fullName evidence="1">Uncharacterized protein</fullName>
    </submittedName>
</protein>
<gene>
    <name evidence="1" type="ORF">C4544_06425</name>
</gene>
<comment type="caution">
    <text evidence="1">The sequence shown here is derived from an EMBL/GenBank/DDBJ whole genome shotgun (WGS) entry which is preliminary data.</text>
</comment>
<reference evidence="1 2" key="1">
    <citation type="journal article" date="2017" name="ISME J.">
        <title>Energy and carbon metabolisms in a deep terrestrial subsurface fluid microbial community.</title>
        <authorList>
            <person name="Momper L."/>
            <person name="Jungbluth S.P."/>
            <person name="Lee M.D."/>
            <person name="Amend J.P."/>
        </authorList>
    </citation>
    <scope>NUCLEOTIDE SEQUENCE [LARGE SCALE GENOMIC DNA]</scope>
    <source>
        <strain evidence="1">SURF_29</strain>
    </source>
</reference>
<proteinExistence type="predicted"/>
<evidence type="ECO:0000313" key="2">
    <source>
        <dbReference type="Proteomes" id="UP000285655"/>
    </source>
</evidence>
<dbReference type="AlphaFoldDB" id="A0A419DA41"/>
<dbReference type="EMBL" id="QZJW01000055">
    <property type="protein sequence ID" value="RJO59976.1"/>
    <property type="molecule type" value="Genomic_DNA"/>
</dbReference>
<dbReference type="Proteomes" id="UP000285655">
    <property type="component" value="Unassembled WGS sequence"/>
</dbReference>